<gene>
    <name evidence="1" type="ORF">CEPIT_LOCUS14522</name>
</gene>
<dbReference type="PANTHER" id="PTHR33509:SF5">
    <property type="entry name" value="PROTEIN SENESCENCE-ASSOCIATED GENE 21, MITOCHONDRIAL"/>
    <property type="match status" value="1"/>
</dbReference>
<evidence type="ECO:0000313" key="1">
    <source>
        <dbReference type="EMBL" id="CAH9098697.1"/>
    </source>
</evidence>
<sequence>MECCSMSCKSNVGNRKTAPMGPIGDALSHPPFTAAQHKPFRLSHSVRPDQMSRSISNAKLVSAFISERVSVPLSRTYAATAAQATAGGVNVARSKVMLKRGTEESGRNATAWVPDPVTGYYRPESQVAEVDAAELRQVVLKNNATKQHY</sequence>
<dbReference type="GO" id="GO:0005739">
    <property type="term" value="C:mitochondrion"/>
    <property type="evidence" value="ECO:0007669"/>
    <property type="project" value="TreeGrafter"/>
</dbReference>
<evidence type="ECO:0000313" key="2">
    <source>
        <dbReference type="Proteomes" id="UP001152523"/>
    </source>
</evidence>
<dbReference type="InterPro" id="IPR004926">
    <property type="entry name" value="LEA_3a"/>
</dbReference>
<name>A0AAV0DFG3_9ASTE</name>
<comment type="caution">
    <text evidence="1">The sequence shown here is derived from an EMBL/GenBank/DDBJ whole genome shotgun (WGS) entry which is preliminary data.</text>
</comment>
<reference evidence="1" key="1">
    <citation type="submission" date="2022-07" db="EMBL/GenBank/DDBJ databases">
        <authorList>
            <person name="Macas J."/>
            <person name="Novak P."/>
            <person name="Neumann P."/>
        </authorList>
    </citation>
    <scope>NUCLEOTIDE SEQUENCE</scope>
</reference>
<proteinExistence type="predicted"/>
<dbReference type="AlphaFoldDB" id="A0AAV0DFG3"/>
<dbReference type="Proteomes" id="UP001152523">
    <property type="component" value="Unassembled WGS sequence"/>
</dbReference>
<organism evidence="1 2">
    <name type="scientific">Cuscuta epithymum</name>
    <dbReference type="NCBI Taxonomy" id="186058"/>
    <lineage>
        <taxon>Eukaryota</taxon>
        <taxon>Viridiplantae</taxon>
        <taxon>Streptophyta</taxon>
        <taxon>Embryophyta</taxon>
        <taxon>Tracheophyta</taxon>
        <taxon>Spermatophyta</taxon>
        <taxon>Magnoliopsida</taxon>
        <taxon>eudicotyledons</taxon>
        <taxon>Gunneridae</taxon>
        <taxon>Pentapetalae</taxon>
        <taxon>asterids</taxon>
        <taxon>lamiids</taxon>
        <taxon>Solanales</taxon>
        <taxon>Convolvulaceae</taxon>
        <taxon>Cuscuteae</taxon>
        <taxon>Cuscuta</taxon>
        <taxon>Cuscuta subgen. Cuscuta</taxon>
    </lineage>
</organism>
<accession>A0AAV0DFG3</accession>
<dbReference type="PANTHER" id="PTHR33509">
    <property type="entry name" value="LATE EMBRYOGENIS ABUNDANT PROTEIN 2-RELATED"/>
    <property type="match status" value="1"/>
</dbReference>
<dbReference type="GO" id="GO:0006950">
    <property type="term" value="P:response to stress"/>
    <property type="evidence" value="ECO:0007669"/>
    <property type="project" value="TreeGrafter"/>
</dbReference>
<keyword evidence="2" id="KW-1185">Reference proteome</keyword>
<dbReference type="Pfam" id="PF03242">
    <property type="entry name" value="LEA_3a"/>
    <property type="match status" value="1"/>
</dbReference>
<dbReference type="EMBL" id="CAMAPF010000100">
    <property type="protein sequence ID" value="CAH9098697.1"/>
    <property type="molecule type" value="Genomic_DNA"/>
</dbReference>
<protein>
    <submittedName>
        <fullName evidence="1">Uncharacterized protein</fullName>
    </submittedName>
</protein>